<dbReference type="Proteomes" id="UP000076603">
    <property type="component" value="Unassembled WGS sequence"/>
</dbReference>
<dbReference type="GO" id="GO:0050308">
    <property type="term" value="F:sugar-phosphatase activity"/>
    <property type="evidence" value="ECO:0007669"/>
    <property type="project" value="UniProtKB-EC"/>
</dbReference>
<dbReference type="SUPFAM" id="SSF56784">
    <property type="entry name" value="HAD-like"/>
    <property type="match status" value="1"/>
</dbReference>
<dbReference type="SFLD" id="SFLDS00003">
    <property type="entry name" value="Haloacid_Dehalogenase"/>
    <property type="match status" value="1"/>
</dbReference>
<keyword evidence="1" id="KW-0378">Hydrolase</keyword>
<dbReference type="STRING" id="1121326.CLMAG_43650"/>
<dbReference type="InterPro" id="IPR000150">
    <property type="entry name" value="Cof"/>
</dbReference>
<gene>
    <name evidence="1" type="primary">ybiV</name>
    <name evidence="1" type="ORF">CLMAG_43650</name>
</gene>
<dbReference type="NCBIfam" id="TIGR00099">
    <property type="entry name" value="Cof-subfamily"/>
    <property type="match status" value="1"/>
</dbReference>
<organism evidence="1 2">
    <name type="scientific">Clostridium magnum DSM 2767</name>
    <dbReference type="NCBI Taxonomy" id="1121326"/>
    <lineage>
        <taxon>Bacteria</taxon>
        <taxon>Bacillati</taxon>
        <taxon>Bacillota</taxon>
        <taxon>Clostridia</taxon>
        <taxon>Eubacteriales</taxon>
        <taxon>Clostridiaceae</taxon>
        <taxon>Clostridium</taxon>
    </lineage>
</organism>
<dbReference type="GO" id="GO:0000287">
    <property type="term" value="F:magnesium ion binding"/>
    <property type="evidence" value="ECO:0007669"/>
    <property type="project" value="TreeGrafter"/>
</dbReference>
<dbReference type="PATRIC" id="fig|1121326.3.peg.4429"/>
<dbReference type="PANTHER" id="PTHR10000:SF8">
    <property type="entry name" value="HAD SUPERFAMILY HYDROLASE-LIKE, TYPE 3"/>
    <property type="match status" value="1"/>
</dbReference>
<dbReference type="PANTHER" id="PTHR10000">
    <property type="entry name" value="PHOSPHOSERINE PHOSPHATASE"/>
    <property type="match status" value="1"/>
</dbReference>
<dbReference type="NCBIfam" id="TIGR01484">
    <property type="entry name" value="HAD-SF-IIB"/>
    <property type="match status" value="1"/>
</dbReference>
<accession>A0A162RZM3</accession>
<dbReference type="Pfam" id="PF08282">
    <property type="entry name" value="Hydrolase_3"/>
    <property type="match status" value="1"/>
</dbReference>
<dbReference type="SFLD" id="SFLDG01140">
    <property type="entry name" value="C2.B:_Phosphomannomutase_and_P"/>
    <property type="match status" value="1"/>
</dbReference>
<dbReference type="InterPro" id="IPR023214">
    <property type="entry name" value="HAD_sf"/>
</dbReference>
<dbReference type="SFLD" id="SFLDG01144">
    <property type="entry name" value="C2.B.4:_PGP_Like"/>
    <property type="match status" value="1"/>
</dbReference>
<evidence type="ECO:0000313" key="2">
    <source>
        <dbReference type="Proteomes" id="UP000076603"/>
    </source>
</evidence>
<dbReference type="InterPro" id="IPR036412">
    <property type="entry name" value="HAD-like_sf"/>
</dbReference>
<dbReference type="CDD" id="cd07518">
    <property type="entry name" value="HAD_YbiV-Like"/>
    <property type="match status" value="1"/>
</dbReference>
<sequence>MIKLIATDLDGTLINDHGKINEKIFDLIEYLTEKKIIFAAASGRFYSQLSENFEKVNSDMLFIAHNGALIKYHKSGKVLYSNCILKEDIKTVVNFKRELGEELFLASDTTAYIANPSEHMLAIFNHVSVPAAVVKSFEEVKCPIYRMTYYVKDGVKPAILEYLKSNLNDNLEFVVSGSNWIDITNKGVSKGNAIKMLQEKFNISEKNTMVFGDYYNDLTMFKAAHYSYAMENAPEDVKKHANFIAESNNNNGVYNIINNYAASL</sequence>
<name>A0A162RZM3_9CLOT</name>
<dbReference type="InterPro" id="IPR006379">
    <property type="entry name" value="HAD-SF_hydro_IIB"/>
</dbReference>
<dbReference type="Gene3D" id="3.40.50.1000">
    <property type="entry name" value="HAD superfamily/HAD-like"/>
    <property type="match status" value="1"/>
</dbReference>
<dbReference type="Gene3D" id="3.30.1240.10">
    <property type="match status" value="1"/>
</dbReference>
<proteinExistence type="predicted"/>
<comment type="caution">
    <text evidence="1">The sequence shown here is derived from an EMBL/GenBank/DDBJ whole genome shotgun (WGS) entry which is preliminary data.</text>
</comment>
<dbReference type="AlphaFoldDB" id="A0A162RZM3"/>
<dbReference type="OrthoDB" id="9781413at2"/>
<keyword evidence="2" id="KW-1185">Reference proteome</keyword>
<evidence type="ECO:0000313" key="1">
    <source>
        <dbReference type="EMBL" id="KZL90593.1"/>
    </source>
</evidence>
<reference evidence="1 2" key="1">
    <citation type="submission" date="2016-04" db="EMBL/GenBank/DDBJ databases">
        <title>Genome sequence of Clostridium magnum DSM 2767.</title>
        <authorList>
            <person name="Poehlein A."/>
            <person name="Uhlig R."/>
            <person name="Fischer R."/>
            <person name="Bahl H."/>
            <person name="Daniel R."/>
        </authorList>
    </citation>
    <scope>NUCLEOTIDE SEQUENCE [LARGE SCALE GENOMIC DNA]</scope>
    <source>
        <strain evidence="1 2">DSM 2767</strain>
    </source>
</reference>
<dbReference type="GO" id="GO:0005829">
    <property type="term" value="C:cytosol"/>
    <property type="evidence" value="ECO:0007669"/>
    <property type="project" value="TreeGrafter"/>
</dbReference>
<dbReference type="EC" id="3.1.3.23" evidence="1"/>
<dbReference type="RefSeq" id="WP_066626912.1">
    <property type="nucleotide sequence ID" value="NZ_FQXL01000011.1"/>
</dbReference>
<dbReference type="EMBL" id="LWAE01000005">
    <property type="protein sequence ID" value="KZL90593.1"/>
    <property type="molecule type" value="Genomic_DNA"/>
</dbReference>
<protein>
    <submittedName>
        <fullName evidence="1">Sugar phosphatase YbiV</fullName>
        <ecNumber evidence="1">3.1.3.23</ecNumber>
    </submittedName>
</protein>